<dbReference type="InterPro" id="IPR036465">
    <property type="entry name" value="vWFA_dom_sf"/>
</dbReference>
<name>A0AAU6Q8R3_9DEIO</name>
<feature type="compositionally biased region" description="Gly residues" evidence="1">
    <location>
        <begin position="237"/>
        <end position="252"/>
    </location>
</feature>
<dbReference type="SUPFAM" id="SSF53300">
    <property type="entry name" value="vWA-like"/>
    <property type="match status" value="1"/>
</dbReference>
<sequence length="490" mass="54790">MSKSWWQTPQIRKWALAMWRYYSWRPGYRLTLSTELTQTAYVNMQGKLVVCNPEYPYPPLNYRQGVRNLPGDIHEFQMKYLESLIAHEAGHTHFSGPLPAGLLGQLVNIIEDERMERLMVKMFQPLGELFRFAGDADAAYTLSKVGTGGDVIQGCLMHRFTWHHPKWKYVPDQSDACHWPKVREILEAAWVAPEYEDVICAAREIFKILGLPENAPRRKELEVFTEGENQELSGAGTPEGGAEQGGDEGGGVPERPTPEKSPTSSALLLREQTLGLSRHVAGLLRRKGSPAQTVPSRDRGRFRYDRYESGSERYFDQRIGEKKPGETSLYIAVDISASMDGERMKAARELTFMLVHAAQLAEVPATAVAFDDCVEVISDSRHTGMTALNNAAELDARGGTVLAPALKKLWATSVPGQRLSFIISDGGLRADDAQACRALCQQQSGLVVPVLLSTSERVRQQYEENFGRAIVLEPQQMQTHILGFLRAFLK</sequence>
<feature type="region of interest" description="Disordered" evidence="1">
    <location>
        <begin position="227"/>
        <end position="265"/>
    </location>
</feature>
<reference evidence="2" key="1">
    <citation type="submission" date="2024-03" db="EMBL/GenBank/DDBJ databases">
        <title>Deinococcus weizhi sp. nov., isolated from human skin.</title>
        <authorList>
            <person name="Wei Z."/>
            <person name="Tian F."/>
            <person name="Yang C."/>
            <person name="Xin L.T."/>
            <person name="Wen Z.J."/>
            <person name="Lan K.C."/>
            <person name="Yu L."/>
            <person name="Zhe W."/>
            <person name="Dan F.D."/>
            <person name="Jun W."/>
            <person name="Rui Z."/>
            <person name="Yong X.J."/>
            <person name="Ting Y."/>
            <person name="Wei X."/>
            <person name="Xu Z.G."/>
            <person name="Xin Z."/>
            <person name="Dong F.G."/>
            <person name="Ni X.M."/>
            <person name="Zheng M.G."/>
            <person name="Chun Y."/>
            <person name="Qian W.X."/>
        </authorList>
    </citation>
    <scope>NUCLEOTIDE SEQUENCE</scope>
    <source>
        <strain evidence="2">VB142</strain>
    </source>
</reference>
<organism evidence="2">
    <name type="scientific">Deinococcus sp. VB142</name>
    <dbReference type="NCBI Taxonomy" id="3112952"/>
    <lineage>
        <taxon>Bacteria</taxon>
        <taxon>Thermotogati</taxon>
        <taxon>Deinococcota</taxon>
        <taxon>Deinococci</taxon>
        <taxon>Deinococcales</taxon>
        <taxon>Deinococcaceae</taxon>
        <taxon>Deinococcus</taxon>
    </lineage>
</organism>
<proteinExistence type="predicted"/>
<dbReference type="RefSeq" id="WP_339098015.1">
    <property type="nucleotide sequence ID" value="NZ_CP149783.1"/>
</dbReference>
<evidence type="ECO:0000313" key="2">
    <source>
        <dbReference type="EMBL" id="WYF46553.1"/>
    </source>
</evidence>
<accession>A0AAU6Q8R3</accession>
<protein>
    <submittedName>
        <fullName evidence="2">VWA domain-containing protein</fullName>
    </submittedName>
</protein>
<gene>
    <name evidence="2" type="ORF">WDJ50_16020</name>
</gene>
<dbReference type="AlphaFoldDB" id="A0AAU6Q8R3"/>
<evidence type="ECO:0000256" key="1">
    <source>
        <dbReference type="SAM" id="MobiDB-lite"/>
    </source>
</evidence>
<dbReference type="Gene3D" id="3.40.50.410">
    <property type="entry name" value="von Willebrand factor, type A domain"/>
    <property type="match status" value="1"/>
</dbReference>
<dbReference type="EMBL" id="CP149783">
    <property type="protein sequence ID" value="WYF46553.1"/>
    <property type="molecule type" value="Genomic_DNA"/>
</dbReference>